<dbReference type="Proteomes" id="UP000294963">
    <property type="component" value="Unassembled WGS sequence"/>
</dbReference>
<gene>
    <name evidence="2" type="ORF">EC844_1561</name>
</gene>
<keyword evidence="1" id="KW-0812">Transmembrane</keyword>
<comment type="caution">
    <text evidence="2">The sequence shown here is derived from an EMBL/GenBank/DDBJ whole genome shotgun (WGS) entry which is preliminary data.</text>
</comment>
<keyword evidence="1" id="KW-0472">Membrane</keyword>
<proteinExistence type="predicted"/>
<sequence length="168" mass="19857">MHLGGIKLLNNKLFVLVTFTGIIFYILYTFVFYPYRNFEEIATADVNSEIIYLLNEPHNLSLYEVSSHDVNMRSSPIYKNAYNNPLNFKNYYLIFLKKNRFSEDQLYLILKLSCNLPPKNQFKFYKKIVFLLSERNVDQIYFKIVAASVIPPYLIELMSRKTKALIIV</sequence>
<feature type="transmembrane region" description="Helical" evidence="1">
    <location>
        <begin position="12"/>
        <end position="33"/>
    </location>
</feature>
<dbReference type="EMBL" id="SLVJ01000056">
    <property type="protein sequence ID" value="TCM58042.1"/>
    <property type="molecule type" value="Genomic_DNA"/>
</dbReference>
<accession>A0A4R1X704</accession>
<protein>
    <submittedName>
        <fullName evidence="2">Uncharacterized protein</fullName>
    </submittedName>
</protein>
<keyword evidence="3" id="KW-1185">Reference proteome</keyword>
<dbReference type="AlphaFoldDB" id="A0A4R1X704"/>
<organism evidence="2 3">
    <name type="scientific">Acinetobacter calcoaceticus</name>
    <dbReference type="NCBI Taxonomy" id="471"/>
    <lineage>
        <taxon>Bacteria</taxon>
        <taxon>Pseudomonadati</taxon>
        <taxon>Pseudomonadota</taxon>
        <taxon>Gammaproteobacteria</taxon>
        <taxon>Moraxellales</taxon>
        <taxon>Moraxellaceae</taxon>
        <taxon>Acinetobacter</taxon>
        <taxon>Acinetobacter calcoaceticus/baumannii complex</taxon>
    </lineage>
</organism>
<evidence type="ECO:0000313" key="2">
    <source>
        <dbReference type="EMBL" id="TCM58042.1"/>
    </source>
</evidence>
<evidence type="ECO:0000256" key="1">
    <source>
        <dbReference type="SAM" id="Phobius"/>
    </source>
</evidence>
<evidence type="ECO:0000313" key="3">
    <source>
        <dbReference type="Proteomes" id="UP000294963"/>
    </source>
</evidence>
<name>A0A4R1X704_ACICA</name>
<keyword evidence="1" id="KW-1133">Transmembrane helix</keyword>
<reference evidence="2 3" key="1">
    <citation type="submission" date="2019-03" db="EMBL/GenBank/DDBJ databases">
        <title>Genomic analyses of the natural microbiome of Caenorhabditis elegans.</title>
        <authorList>
            <person name="Samuel B."/>
        </authorList>
    </citation>
    <scope>NUCLEOTIDE SEQUENCE [LARGE SCALE GENOMIC DNA]</scope>
    <source>
        <strain evidence="2 3">JUb89</strain>
    </source>
</reference>